<evidence type="ECO:0000256" key="1">
    <source>
        <dbReference type="SAM" id="SignalP"/>
    </source>
</evidence>
<reference evidence="2 3" key="1">
    <citation type="submission" date="2018-02" db="EMBL/GenBank/DDBJ databases">
        <title>The genomes of Aspergillus section Nigri reveals drivers in fungal speciation.</title>
        <authorList>
            <consortium name="DOE Joint Genome Institute"/>
            <person name="Vesth T.C."/>
            <person name="Nybo J."/>
            <person name="Theobald S."/>
            <person name="Brandl J."/>
            <person name="Frisvad J.C."/>
            <person name="Nielsen K.F."/>
            <person name="Lyhne E.K."/>
            <person name="Kogle M.E."/>
            <person name="Kuo A."/>
            <person name="Riley R."/>
            <person name="Clum A."/>
            <person name="Nolan M."/>
            <person name="Lipzen A."/>
            <person name="Salamov A."/>
            <person name="Henrissat B."/>
            <person name="Wiebenga A."/>
            <person name="De vries R.P."/>
            <person name="Grigoriev I.V."/>
            <person name="Mortensen U.H."/>
            <person name="Andersen M.R."/>
            <person name="Baker S.E."/>
        </authorList>
    </citation>
    <scope>NUCLEOTIDE SEQUENCE [LARGE SCALE GENOMIC DNA]</scope>
    <source>
        <strain evidence="2 3">CBS 115571</strain>
    </source>
</reference>
<evidence type="ECO:0000313" key="2">
    <source>
        <dbReference type="EMBL" id="PYI13834.1"/>
    </source>
</evidence>
<accession>A0A2V5GXG9</accession>
<evidence type="ECO:0008006" key="4">
    <source>
        <dbReference type="Google" id="ProtNLM"/>
    </source>
</evidence>
<keyword evidence="1" id="KW-0732">Signal</keyword>
<protein>
    <recommendedName>
        <fullName evidence="4">Actin</fullName>
    </recommendedName>
</protein>
<feature type="chain" id="PRO_5015995101" description="Actin" evidence="1">
    <location>
        <begin position="34"/>
        <end position="78"/>
    </location>
</feature>
<gene>
    <name evidence="2" type="ORF">BO99DRAFT_40414</name>
</gene>
<dbReference type="EMBL" id="KZ825229">
    <property type="protein sequence ID" value="PYI13834.1"/>
    <property type="molecule type" value="Genomic_DNA"/>
</dbReference>
<dbReference type="AlphaFoldDB" id="A0A2V5GXG9"/>
<keyword evidence="3" id="KW-1185">Reference proteome</keyword>
<sequence length="78" mass="8693">MIRTMDRNHPPRAAPPAFLALTFSIYILRSTQQAPIPIPIPIHRVSTISCTCTSIVVSKTHRIPSAGFQPPIHFLVYT</sequence>
<feature type="signal peptide" evidence="1">
    <location>
        <begin position="1"/>
        <end position="33"/>
    </location>
</feature>
<name>A0A2V5GXG9_ASPV1</name>
<organism evidence="2 3">
    <name type="scientific">Aspergillus violaceofuscus (strain CBS 115571)</name>
    <dbReference type="NCBI Taxonomy" id="1450538"/>
    <lineage>
        <taxon>Eukaryota</taxon>
        <taxon>Fungi</taxon>
        <taxon>Dikarya</taxon>
        <taxon>Ascomycota</taxon>
        <taxon>Pezizomycotina</taxon>
        <taxon>Eurotiomycetes</taxon>
        <taxon>Eurotiomycetidae</taxon>
        <taxon>Eurotiales</taxon>
        <taxon>Aspergillaceae</taxon>
        <taxon>Aspergillus</taxon>
    </lineage>
</organism>
<dbReference type="Proteomes" id="UP000249829">
    <property type="component" value="Unassembled WGS sequence"/>
</dbReference>
<proteinExistence type="predicted"/>
<evidence type="ECO:0000313" key="3">
    <source>
        <dbReference type="Proteomes" id="UP000249829"/>
    </source>
</evidence>